<dbReference type="EMBL" id="QASO01000119">
    <property type="protein sequence ID" value="PTU77370.1"/>
    <property type="molecule type" value="Genomic_DNA"/>
</dbReference>
<dbReference type="Proteomes" id="UP000244052">
    <property type="component" value="Unassembled WGS sequence"/>
</dbReference>
<protein>
    <submittedName>
        <fullName evidence="1">Uncharacterized protein</fullName>
    </submittedName>
</protein>
<dbReference type="Pfam" id="PF18143">
    <property type="entry name" value="HAD_SAK_2"/>
    <property type="match status" value="1"/>
</dbReference>
<proteinExistence type="predicted"/>
<evidence type="ECO:0000313" key="1">
    <source>
        <dbReference type="EMBL" id="PTU77370.1"/>
    </source>
</evidence>
<sequence length="140" mass="16398">MHPDPPQPDQRLRSLPRLVAILRDFPQVEVVISSLWREHLTLDQLREIFPADLRERIIDVTPIAERVDGWLPARREGEILDWLEASGRAAEPWLALDDACWQFTRHRDRLIECVFYDGITDSIENELRQRLATHERGVNA</sequence>
<comment type="caution">
    <text evidence="1">The sequence shown here is derived from an EMBL/GenBank/DDBJ whole genome shotgun (WGS) entry which is preliminary data.</text>
</comment>
<reference evidence="1 2" key="1">
    <citation type="submission" date="2018-04" db="EMBL/GenBank/DDBJ databases">
        <title>Pseudomonas sp. nov., isolated from mangrove soil.</title>
        <authorList>
            <person name="Chen C."/>
        </authorList>
    </citation>
    <scope>NUCLEOTIDE SEQUENCE [LARGE SCALE GENOMIC DNA]</scope>
    <source>
        <strain evidence="1 2">JCM 14246</strain>
    </source>
</reference>
<keyword evidence="2" id="KW-1185">Reference proteome</keyword>
<evidence type="ECO:0000313" key="2">
    <source>
        <dbReference type="Proteomes" id="UP000244052"/>
    </source>
</evidence>
<accession>A0A2T5PI41</accession>
<organism evidence="1 2">
    <name type="scientific">Ectopseudomonas oleovorans</name>
    <name type="common">Pseudomonas oleovorans</name>
    <dbReference type="NCBI Taxonomy" id="301"/>
    <lineage>
        <taxon>Bacteria</taxon>
        <taxon>Pseudomonadati</taxon>
        <taxon>Pseudomonadota</taxon>
        <taxon>Gammaproteobacteria</taxon>
        <taxon>Pseudomonadales</taxon>
        <taxon>Pseudomonadaceae</taxon>
        <taxon>Ectopseudomonas</taxon>
    </lineage>
</organism>
<name>A0A2T5PI41_ECTOL</name>
<dbReference type="AlphaFoldDB" id="A0A2T5PI41"/>
<gene>
    <name evidence="1" type="ORF">DBO86_20240</name>
</gene>